<dbReference type="EMBL" id="MUJZ01014402">
    <property type="protein sequence ID" value="OTF81285.1"/>
    <property type="molecule type" value="Genomic_DNA"/>
</dbReference>
<feature type="transmembrane region" description="Helical" evidence="1">
    <location>
        <begin position="104"/>
        <end position="125"/>
    </location>
</feature>
<name>A0A1Y3BQ77_EURMA</name>
<keyword evidence="1" id="KW-0812">Transmembrane</keyword>
<sequence>QSIEKSVEQFAERTRLKWNLAKTCHHDVLIFVAITYNKVVISMGTKAENVIGTKQSLDIIEDTQKHFSRNYIYEGLESIVLSLQKQAKDYDPRLDRFKLRKSNLWLILSIAIILLITVIGAYIYLKREKKRKGTLKNRDIDLNNKAIEYLQVNVDDDNNKNTEQ</sequence>
<evidence type="ECO:0000256" key="1">
    <source>
        <dbReference type="SAM" id="Phobius"/>
    </source>
</evidence>
<dbReference type="GO" id="GO:0016020">
    <property type="term" value="C:membrane"/>
    <property type="evidence" value="ECO:0007669"/>
    <property type="project" value="TreeGrafter"/>
</dbReference>
<dbReference type="Gene3D" id="3.10.310.50">
    <property type="match status" value="1"/>
</dbReference>
<dbReference type="Proteomes" id="UP000194236">
    <property type="component" value="Unassembled WGS sequence"/>
</dbReference>
<dbReference type="AlphaFoldDB" id="A0A1Y3BQ77"/>
<protein>
    <recommendedName>
        <fullName evidence="2">TPM domain-containing protein</fullName>
    </recommendedName>
</protein>
<accession>A0A1Y3BQ77</accession>
<feature type="non-terminal residue" evidence="3">
    <location>
        <position position="1"/>
    </location>
</feature>
<keyword evidence="4" id="KW-1185">Reference proteome</keyword>
<reference evidence="3 4" key="1">
    <citation type="submission" date="2017-03" db="EMBL/GenBank/DDBJ databases">
        <title>Genome Survey of Euroglyphus maynei.</title>
        <authorList>
            <person name="Arlian L.G."/>
            <person name="Morgan M.S."/>
            <person name="Rider S.D."/>
        </authorList>
    </citation>
    <scope>NUCLEOTIDE SEQUENCE [LARGE SCALE GENOMIC DNA]</scope>
    <source>
        <strain evidence="3">Arlian Lab</strain>
        <tissue evidence="3">Whole body</tissue>
    </source>
</reference>
<gene>
    <name evidence="3" type="ORF">BLA29_009773</name>
</gene>
<dbReference type="Pfam" id="PF04536">
    <property type="entry name" value="TPM_phosphatase"/>
    <property type="match status" value="1"/>
</dbReference>
<evidence type="ECO:0000313" key="4">
    <source>
        <dbReference type="Proteomes" id="UP000194236"/>
    </source>
</evidence>
<evidence type="ECO:0000313" key="3">
    <source>
        <dbReference type="EMBL" id="OTF81285.1"/>
    </source>
</evidence>
<organism evidence="3 4">
    <name type="scientific">Euroglyphus maynei</name>
    <name type="common">Mayne's house dust mite</name>
    <dbReference type="NCBI Taxonomy" id="6958"/>
    <lineage>
        <taxon>Eukaryota</taxon>
        <taxon>Metazoa</taxon>
        <taxon>Ecdysozoa</taxon>
        <taxon>Arthropoda</taxon>
        <taxon>Chelicerata</taxon>
        <taxon>Arachnida</taxon>
        <taxon>Acari</taxon>
        <taxon>Acariformes</taxon>
        <taxon>Sarcoptiformes</taxon>
        <taxon>Astigmata</taxon>
        <taxon>Psoroptidia</taxon>
        <taxon>Analgoidea</taxon>
        <taxon>Pyroglyphidae</taxon>
        <taxon>Pyroglyphinae</taxon>
        <taxon>Euroglyphus</taxon>
    </lineage>
</organism>
<feature type="domain" description="TPM" evidence="2">
    <location>
        <begin position="5"/>
        <end position="85"/>
    </location>
</feature>
<keyword evidence="1" id="KW-0472">Membrane</keyword>
<comment type="caution">
    <text evidence="3">The sequence shown here is derived from an EMBL/GenBank/DDBJ whole genome shotgun (WGS) entry which is preliminary data.</text>
</comment>
<dbReference type="PANTHER" id="PTHR33748">
    <property type="entry name" value="PROTEIN CBG04600"/>
    <property type="match status" value="1"/>
</dbReference>
<dbReference type="OrthoDB" id="8062037at2759"/>
<keyword evidence="1" id="KW-1133">Transmembrane helix</keyword>
<dbReference type="PANTHER" id="PTHR33748:SF5">
    <property type="entry name" value="GROUND-LIKE DOMAIN-CONTAINING PROTEIN"/>
    <property type="match status" value="1"/>
</dbReference>
<dbReference type="InterPro" id="IPR007621">
    <property type="entry name" value="TPM_dom"/>
</dbReference>
<proteinExistence type="predicted"/>
<evidence type="ECO:0000259" key="2">
    <source>
        <dbReference type="Pfam" id="PF04536"/>
    </source>
</evidence>